<dbReference type="Proteomes" id="UP000773064">
    <property type="component" value="Unassembled WGS sequence"/>
</dbReference>
<reference evidence="1 2" key="1">
    <citation type="journal article" date="2021" name="Environ. Microbiol.">
        <title>Genetic insights into the dark matter of the mammalian gut microbiota through targeted genome reconstruction.</title>
        <authorList>
            <person name="Lugli G.A."/>
            <person name="Alessandri G."/>
            <person name="Milani C."/>
            <person name="Viappiani A."/>
            <person name="Fontana F."/>
            <person name="Tarracchini C."/>
            <person name="Mancabelli L."/>
            <person name="Argentini C."/>
            <person name="Ruiz L."/>
            <person name="Margolles A."/>
            <person name="van Sinderen D."/>
            <person name="Turroni F."/>
            <person name="Ventura M."/>
        </authorList>
    </citation>
    <scope>NUCLEOTIDE SEQUENCE [LARGE SCALE GENOMIC DNA]</scope>
    <source>
        <strain evidence="1 2">MA2</strain>
    </source>
</reference>
<sequence>MTATTAAPAKTTESKAIRADKRIIAQASEVAEEYGLTLASATRAFWTQMARTRSIPLTFESERPNEESREAIRETEEIIRNGRAHDFKTADDMFASLGI</sequence>
<name>A0ABS5UQ11_9BIFI</name>
<dbReference type="InterPro" id="IPR013321">
    <property type="entry name" value="Arc_rbn_hlx_hlx"/>
</dbReference>
<dbReference type="Gene3D" id="1.10.1220.10">
    <property type="entry name" value="Met repressor-like"/>
    <property type="match status" value="1"/>
</dbReference>
<dbReference type="EMBL" id="JAFEJS010000005">
    <property type="protein sequence ID" value="MBT1172900.1"/>
    <property type="molecule type" value="Genomic_DNA"/>
</dbReference>
<accession>A0ABS5UQ11</accession>
<keyword evidence="2" id="KW-1185">Reference proteome</keyword>
<dbReference type="Pfam" id="PF04221">
    <property type="entry name" value="RelB"/>
    <property type="match status" value="1"/>
</dbReference>
<organism evidence="1 2">
    <name type="scientific">Bifidobacterium santillanense</name>
    <dbReference type="NCBI Taxonomy" id="2809028"/>
    <lineage>
        <taxon>Bacteria</taxon>
        <taxon>Bacillati</taxon>
        <taxon>Actinomycetota</taxon>
        <taxon>Actinomycetes</taxon>
        <taxon>Bifidobacteriales</taxon>
        <taxon>Bifidobacteriaceae</taxon>
        <taxon>Bifidobacterium</taxon>
    </lineage>
</organism>
<comment type="caution">
    <text evidence="1">The sequence shown here is derived from an EMBL/GenBank/DDBJ whole genome shotgun (WGS) entry which is preliminary data.</text>
</comment>
<protein>
    <submittedName>
        <fullName evidence="1">Type II toxin-antitoxin system RelB/DinJ family antitoxin</fullName>
    </submittedName>
</protein>
<proteinExistence type="predicted"/>
<dbReference type="PIRSF" id="PIRSF003108">
    <property type="entry name" value="DinJ"/>
    <property type="match status" value="1"/>
</dbReference>
<dbReference type="InterPro" id="IPR026262">
    <property type="entry name" value="DinJ"/>
</dbReference>
<dbReference type="RefSeq" id="WP_214358173.1">
    <property type="nucleotide sequence ID" value="NZ_JAFEJS010000005.1"/>
</dbReference>
<gene>
    <name evidence="1" type="ORF">JS528_05935</name>
</gene>
<dbReference type="InterPro" id="IPR007337">
    <property type="entry name" value="RelB/DinJ"/>
</dbReference>
<evidence type="ECO:0000313" key="2">
    <source>
        <dbReference type="Proteomes" id="UP000773064"/>
    </source>
</evidence>
<evidence type="ECO:0000313" key="1">
    <source>
        <dbReference type="EMBL" id="MBT1172900.1"/>
    </source>
</evidence>